<keyword evidence="5" id="KW-0472">Membrane</keyword>
<dbReference type="CDD" id="cd06225">
    <property type="entry name" value="HAMP"/>
    <property type="match status" value="1"/>
</dbReference>
<dbReference type="EMBL" id="QWLB01000031">
    <property type="protein sequence ID" value="RIH91842.1"/>
    <property type="molecule type" value="Genomic_DNA"/>
</dbReference>
<dbReference type="PANTHER" id="PTHR32089">
    <property type="entry name" value="METHYL-ACCEPTING CHEMOTAXIS PROTEIN MCPB"/>
    <property type="match status" value="1"/>
</dbReference>
<evidence type="ECO:0000259" key="6">
    <source>
        <dbReference type="PROSITE" id="PS50111"/>
    </source>
</evidence>
<dbReference type="Gene3D" id="1.10.287.950">
    <property type="entry name" value="Methyl-accepting chemotaxis protein"/>
    <property type="match status" value="1"/>
</dbReference>
<dbReference type="GO" id="GO:0016020">
    <property type="term" value="C:membrane"/>
    <property type="evidence" value="ECO:0007669"/>
    <property type="project" value="InterPro"/>
</dbReference>
<dbReference type="SMART" id="SM00283">
    <property type="entry name" value="MA"/>
    <property type="match status" value="1"/>
</dbReference>
<evidence type="ECO:0000259" key="7">
    <source>
        <dbReference type="PROSITE" id="PS50885"/>
    </source>
</evidence>
<dbReference type="Gene3D" id="6.10.340.10">
    <property type="match status" value="1"/>
</dbReference>
<dbReference type="GO" id="GO:0007165">
    <property type="term" value="P:signal transduction"/>
    <property type="evidence" value="ECO:0007669"/>
    <property type="project" value="UniProtKB-KW"/>
</dbReference>
<keyword evidence="1 3" id="KW-0807">Transducer</keyword>
<keyword evidence="9" id="KW-1185">Reference proteome</keyword>
<feature type="domain" description="HAMP" evidence="7">
    <location>
        <begin position="366"/>
        <end position="418"/>
    </location>
</feature>
<feature type="domain" description="Methyl-accepting transducer" evidence="6">
    <location>
        <begin position="484"/>
        <end position="720"/>
    </location>
</feature>
<feature type="transmembrane region" description="Helical" evidence="5">
    <location>
        <begin position="344"/>
        <end position="365"/>
    </location>
</feature>
<protein>
    <submittedName>
        <fullName evidence="8">Methyl-accepting chemotaxis protein 4</fullName>
    </submittedName>
</protein>
<evidence type="ECO:0000256" key="3">
    <source>
        <dbReference type="PROSITE-ProRule" id="PRU00284"/>
    </source>
</evidence>
<comment type="caution">
    <text evidence="8">The sequence shown here is derived from an EMBL/GenBank/DDBJ whole genome shotgun (WGS) entry which is preliminary data.</text>
</comment>
<dbReference type="Pfam" id="PF00015">
    <property type="entry name" value="MCPsignal"/>
    <property type="match status" value="1"/>
</dbReference>
<evidence type="ECO:0000313" key="9">
    <source>
        <dbReference type="Proteomes" id="UP000266178"/>
    </source>
</evidence>
<evidence type="ECO:0000256" key="5">
    <source>
        <dbReference type="SAM" id="Phobius"/>
    </source>
</evidence>
<name>A0A399FA98_9DEIN</name>
<dbReference type="PANTHER" id="PTHR32089:SF114">
    <property type="entry name" value="METHYL-ACCEPTING CHEMOTAXIS PROTEIN MCPB"/>
    <property type="match status" value="1"/>
</dbReference>
<feature type="transmembrane region" description="Helical" evidence="5">
    <location>
        <begin position="41"/>
        <end position="60"/>
    </location>
</feature>
<dbReference type="OrthoDB" id="9760371at2"/>
<accession>A0A399FA98</accession>
<gene>
    <name evidence="8" type="primary">mcp4</name>
    <name evidence="8" type="ORF">Mgrana_02278</name>
</gene>
<dbReference type="Proteomes" id="UP000266178">
    <property type="component" value="Unassembled WGS sequence"/>
</dbReference>
<keyword evidence="5" id="KW-1133">Transmembrane helix</keyword>
<evidence type="ECO:0000313" key="8">
    <source>
        <dbReference type="EMBL" id="RIH91842.1"/>
    </source>
</evidence>
<dbReference type="Pfam" id="PF00672">
    <property type="entry name" value="HAMP"/>
    <property type="match status" value="1"/>
</dbReference>
<evidence type="ECO:0000256" key="1">
    <source>
        <dbReference type="ARBA" id="ARBA00023224"/>
    </source>
</evidence>
<dbReference type="SMART" id="SM00304">
    <property type="entry name" value="HAMP"/>
    <property type="match status" value="2"/>
</dbReference>
<sequence>MVPAREQTKPQRASWRRGATPAPTSARGGSWLESLKIWQKLLLIALAFTLPIAVVVGLLVREQNKEISTAFREQQGLEYLIPLKQLMQDIQLHRGRAATQLGGDAGAREARLKLADAVDQDLTLLQKVDDRYGAEFGTTDQLSDLRSAWQNLKGSIEKLTPAESTERHDALISKYIFSLIDQVANASSLILDPEQASYYLANLATNQLPEAINATGLVRTLGINAASRGTSSEAQKSEMQFRLNLAQDRLARVAHSITFVTQASPGAVTLLGLQSGNTAAAVDQMFSAYKSRILEVSQASITGPQFFQLALNSFEQQYKLYDAVLAQLGLELQARIQRLQHTQLIALILIALALALTFSLVGSVARSVTRPVNALYGAARRLSAGDLGVQVPVRSSDELGTLAKTFNESVAQLRAKAESDAEALRQSQLMQQNIGEFLNVAMDIAQGNLTKRGRVTEDVLGNVVDAVNLTVEEIAYLLKQVQQAAESVNRGALEMATTSEAVLQGAESQAELSARARIEALDVSDGIREMAQQMTQDAQLSESAREAAQQGQQAVQNTLSGMQNIRREVQSISKNIKTLSDRSLEISEVVDTIGSIARQTNLLALNAAIEAAGAGEAGARFAVVADQVRKLAEDSAKAAARVGLLVKGIQTEIQGVVISVEGGTKEVEQGYRIATEAGTRLEEIAQLAERNAEAIRQVVQSTVAQVERVQEVTQAVQAIYDTALQTDAESRRGREVAEQLRELSQSLAQSLSRFQLPA</sequence>
<dbReference type="InterPro" id="IPR004089">
    <property type="entry name" value="MCPsignal_dom"/>
</dbReference>
<dbReference type="RefSeq" id="WP_119357750.1">
    <property type="nucleotide sequence ID" value="NZ_BJXM01000001.1"/>
</dbReference>
<dbReference type="SUPFAM" id="SSF58104">
    <property type="entry name" value="Methyl-accepting chemotaxis protein (MCP) signaling domain"/>
    <property type="match status" value="1"/>
</dbReference>
<keyword evidence="5" id="KW-0812">Transmembrane</keyword>
<evidence type="ECO:0000256" key="2">
    <source>
        <dbReference type="ARBA" id="ARBA00029447"/>
    </source>
</evidence>
<dbReference type="PROSITE" id="PS50885">
    <property type="entry name" value="HAMP"/>
    <property type="match status" value="1"/>
</dbReference>
<feature type="region of interest" description="Disordered" evidence="4">
    <location>
        <begin position="1"/>
        <end position="27"/>
    </location>
</feature>
<comment type="similarity">
    <text evidence="2">Belongs to the methyl-accepting chemotaxis (MCP) protein family.</text>
</comment>
<reference evidence="8 9" key="1">
    <citation type="submission" date="2018-08" db="EMBL/GenBank/DDBJ databases">
        <title>Meiothermus granaticius genome AF-68 sequencing project.</title>
        <authorList>
            <person name="Da Costa M.S."/>
            <person name="Albuquerque L."/>
            <person name="Raposo P."/>
            <person name="Froufe H.J.C."/>
            <person name="Barroso C.S."/>
            <person name="Egas C."/>
        </authorList>
    </citation>
    <scope>NUCLEOTIDE SEQUENCE [LARGE SCALE GENOMIC DNA]</scope>
    <source>
        <strain evidence="8 9">AF-68</strain>
    </source>
</reference>
<dbReference type="InterPro" id="IPR003660">
    <property type="entry name" value="HAMP_dom"/>
</dbReference>
<dbReference type="PROSITE" id="PS50111">
    <property type="entry name" value="CHEMOTAXIS_TRANSDUC_2"/>
    <property type="match status" value="1"/>
</dbReference>
<dbReference type="AlphaFoldDB" id="A0A399FA98"/>
<organism evidence="8 9">
    <name type="scientific">Meiothermus granaticius NBRC 107808</name>
    <dbReference type="NCBI Taxonomy" id="1227551"/>
    <lineage>
        <taxon>Bacteria</taxon>
        <taxon>Thermotogati</taxon>
        <taxon>Deinococcota</taxon>
        <taxon>Deinococci</taxon>
        <taxon>Thermales</taxon>
        <taxon>Thermaceae</taxon>
        <taxon>Meiothermus</taxon>
    </lineage>
</organism>
<evidence type="ECO:0000256" key="4">
    <source>
        <dbReference type="SAM" id="MobiDB-lite"/>
    </source>
</evidence>
<proteinExistence type="inferred from homology"/>